<reference evidence="1 2" key="1">
    <citation type="journal article" date="2011" name="PLoS Pathog.">
        <title>Endophytic Life Strategies Decoded by Genome and Transcriptome Analyses of the Mutualistic Root Symbiont Piriformospora indica.</title>
        <authorList>
            <person name="Zuccaro A."/>
            <person name="Lahrmann U."/>
            <person name="Guldener U."/>
            <person name="Langen G."/>
            <person name="Pfiffi S."/>
            <person name="Biedenkopf D."/>
            <person name="Wong P."/>
            <person name="Samans B."/>
            <person name="Grimm C."/>
            <person name="Basiewicz M."/>
            <person name="Murat C."/>
            <person name="Martin F."/>
            <person name="Kogel K.H."/>
        </authorList>
    </citation>
    <scope>NUCLEOTIDE SEQUENCE [LARGE SCALE GENOMIC DNA]</scope>
    <source>
        <strain evidence="1 2">DSM 11827</strain>
    </source>
</reference>
<dbReference type="InterPro" id="IPR053137">
    <property type="entry name" value="NLR-like"/>
</dbReference>
<dbReference type="InterPro" id="IPR011990">
    <property type="entry name" value="TPR-like_helical_dom_sf"/>
</dbReference>
<sequence length="1246" mass="139707">MDERMPRDGDRGLRLASFDGGGARVLSQLKILCNLMHVIGQREGREDIRPATYFDLIGGSDAGGFVVLFLIVFDMTALEALQCFRALCTQVYTNDISSSAEREAALRAFFEDLLLKHHKAIDHPLLNERDVDGQCQGFILAVPAGSLGSVSTFRTYMAPHFYQANITVLDAARVTCAGYPLFPSATITPNNLTDLTQTRSFISASLGHPNPLPQLLQEAQERFTPERFVSVIASFGSGHPGIISLDPDYHKPPGFFGRGDAVRSEIRERLLANCEMTAQQMANRMGHSGVLYRFSVDQGMQGMSDLIVNDAQLDKMSAMVDTYLEQVDVRGNLQKLAAALVKPEGMTTLESINKVPGPVEFDRGLPVLTGYFVRRDEPYCLLLNEMLEGYPTMRVIVVSGFAGAGKTWLTTQFAQENVDSFDEVYFIDGKSERTIKQDLEFHARAKGKVQASWKEALNFFGEKKKKILLFYDNVDSVDLNLQELLPRPGKARGLIIITSRNKMRGAEAHLHIELDMMTPNEAIQMIMGVTRWADTEENRQSARAIGEALGYLPVALNQAARYIARTKCSGAEYLELYRVHRLDILEGSVTAHQRGAFASFDVMWEIVPQHVRNLICILSFLHHNDFPMTIISLAASKQFEVQTQDFVRRNRDFTKSISLLRSIFCKDGPWTDRSLGRIVEAIQNHSLVSFSESRHSLMLRIHPLLHEWARLRTPSSDQALYREAATRLVACAVESEALRPYLMSHADSLLCGSSIALMHVNDRAAFASLFQAAGQHERAQRVWINVREELITTLGRLHLHVATVSVELATTLQPDDVQREIVESSVVEIYSEKLGLSHIKTLGAKVQLAKSLQVLGKRTRAKQILQDTLKKFERLATRPKLVILQAKCILAKIFLQEEAFTRALVYAREASAGLEAELGQSHNDTLDALQHLGLVHFKLEQYEEARAVNQRVVERGRATLGPSHKIVLEAILLLAEIYATLKKWIDMEKILEEGLPHIMEVYGDTHDLSITAMGHLANAYDKRKRFNNALEMKSQIITLLEKNRGKNNDQTLEAMLSLASGHERRHQPKEANEILQRIIEIETSRGKLPSVDVYRLLSRVAFQYYRGFNGQKMARNLQLQVVDGLEKHYGRHHPCTAGELVDLALFLCETGDRDAAIELAKEALSVLPEEGDDARIARKRALTIIDTASTSLGGALTLKYWKEVWDDVSEPFAEELQLAKTKLQHSGMLPSWSMTRAESDDVGTIE</sequence>
<dbReference type="eggNOG" id="KOG4231">
    <property type="taxonomic scope" value="Eukaryota"/>
</dbReference>
<dbReference type="AlphaFoldDB" id="G4TIB2"/>
<dbReference type="InterPro" id="IPR016035">
    <property type="entry name" value="Acyl_Trfase/lysoPLipase"/>
</dbReference>
<dbReference type="Proteomes" id="UP000007148">
    <property type="component" value="Unassembled WGS sequence"/>
</dbReference>
<dbReference type="PANTHER" id="PTHR46082">
    <property type="entry name" value="ATP/GTP-BINDING PROTEIN-RELATED"/>
    <property type="match status" value="1"/>
</dbReference>
<evidence type="ECO:0000313" key="2">
    <source>
        <dbReference type="Proteomes" id="UP000007148"/>
    </source>
</evidence>
<dbReference type="STRING" id="1109443.G4TIB2"/>
<dbReference type="SUPFAM" id="SSF52540">
    <property type="entry name" value="P-loop containing nucleoside triphosphate hydrolases"/>
    <property type="match status" value="1"/>
</dbReference>
<proteinExistence type="predicted"/>
<accession>G4TIB2</accession>
<protein>
    <recommendedName>
        <fullName evidence="3">NB-ARC domain-containing protein</fullName>
    </recommendedName>
</protein>
<dbReference type="PANTHER" id="PTHR46082:SF11">
    <property type="entry name" value="AAA+ ATPASE DOMAIN-CONTAINING PROTEIN-RELATED"/>
    <property type="match status" value="1"/>
</dbReference>
<dbReference type="InterPro" id="IPR019734">
    <property type="entry name" value="TPR_rpt"/>
</dbReference>
<dbReference type="InParanoid" id="G4TIB2"/>
<dbReference type="SMART" id="SM00028">
    <property type="entry name" value="TPR"/>
    <property type="match status" value="3"/>
</dbReference>
<dbReference type="Gene3D" id="3.40.50.300">
    <property type="entry name" value="P-loop containing nucleotide triphosphate hydrolases"/>
    <property type="match status" value="1"/>
</dbReference>
<organism evidence="1 2">
    <name type="scientific">Serendipita indica (strain DSM 11827)</name>
    <name type="common">Root endophyte fungus</name>
    <name type="synonym">Piriformospora indica</name>
    <dbReference type="NCBI Taxonomy" id="1109443"/>
    <lineage>
        <taxon>Eukaryota</taxon>
        <taxon>Fungi</taxon>
        <taxon>Dikarya</taxon>
        <taxon>Basidiomycota</taxon>
        <taxon>Agaricomycotina</taxon>
        <taxon>Agaricomycetes</taxon>
        <taxon>Sebacinales</taxon>
        <taxon>Serendipitaceae</taxon>
        <taxon>Serendipita</taxon>
    </lineage>
</organism>
<dbReference type="InterPro" id="IPR027417">
    <property type="entry name" value="P-loop_NTPase"/>
</dbReference>
<comment type="caution">
    <text evidence="1">The sequence shown here is derived from an EMBL/GenBank/DDBJ whole genome shotgun (WGS) entry which is preliminary data.</text>
</comment>
<dbReference type="Pfam" id="PF13374">
    <property type="entry name" value="TPR_10"/>
    <property type="match status" value="1"/>
</dbReference>
<dbReference type="Pfam" id="PF13424">
    <property type="entry name" value="TPR_12"/>
    <property type="match status" value="1"/>
</dbReference>
<evidence type="ECO:0000313" key="1">
    <source>
        <dbReference type="EMBL" id="CCA71059.1"/>
    </source>
</evidence>
<dbReference type="OrthoDB" id="3237318at2759"/>
<dbReference type="SUPFAM" id="SSF48452">
    <property type="entry name" value="TPR-like"/>
    <property type="match status" value="2"/>
</dbReference>
<dbReference type="EMBL" id="CAFZ01000104">
    <property type="protein sequence ID" value="CCA71059.1"/>
    <property type="molecule type" value="Genomic_DNA"/>
</dbReference>
<dbReference type="HOGENOM" id="CLU_000288_125_6_1"/>
<evidence type="ECO:0008006" key="3">
    <source>
        <dbReference type="Google" id="ProtNLM"/>
    </source>
</evidence>
<gene>
    <name evidence="1" type="ORF">PIIN_04994</name>
</gene>
<name>G4TIB2_SERID</name>
<dbReference type="SUPFAM" id="SSF52151">
    <property type="entry name" value="FabD/lysophospholipase-like"/>
    <property type="match status" value="1"/>
</dbReference>
<dbReference type="Gene3D" id="3.40.1090.10">
    <property type="entry name" value="Cytosolic phospholipase A2 catalytic domain"/>
    <property type="match status" value="1"/>
</dbReference>
<dbReference type="Gene3D" id="1.25.40.10">
    <property type="entry name" value="Tetratricopeptide repeat domain"/>
    <property type="match status" value="3"/>
</dbReference>
<keyword evidence="2" id="KW-1185">Reference proteome</keyword>